<evidence type="ECO:0000256" key="2">
    <source>
        <dbReference type="ARBA" id="ARBA00022475"/>
    </source>
</evidence>
<dbReference type="AlphaFoldDB" id="A0A7X1I0C5"/>
<accession>A0A7X1I0C5</accession>
<keyword evidence="5 6" id="KW-0472">Membrane</keyword>
<feature type="transmembrane region" description="Helical" evidence="6">
    <location>
        <begin position="312"/>
        <end position="335"/>
    </location>
</feature>
<feature type="transmembrane region" description="Helical" evidence="6">
    <location>
        <begin position="227"/>
        <end position="249"/>
    </location>
</feature>
<evidence type="ECO:0000313" key="8">
    <source>
        <dbReference type="Proteomes" id="UP000517694"/>
    </source>
</evidence>
<keyword evidence="3 6" id="KW-0812">Transmembrane</keyword>
<dbReference type="PANTHER" id="PTHR23513">
    <property type="entry name" value="INTEGRAL MEMBRANE EFFLUX PROTEIN-RELATED"/>
    <property type="match status" value="1"/>
</dbReference>
<dbReference type="CDD" id="cd06173">
    <property type="entry name" value="MFS_MefA_like"/>
    <property type="match status" value="1"/>
</dbReference>
<evidence type="ECO:0000256" key="3">
    <source>
        <dbReference type="ARBA" id="ARBA00022692"/>
    </source>
</evidence>
<feature type="transmembrane region" description="Helical" evidence="6">
    <location>
        <begin position="105"/>
        <end position="122"/>
    </location>
</feature>
<feature type="transmembrane region" description="Helical" evidence="6">
    <location>
        <begin position="55"/>
        <end position="74"/>
    </location>
</feature>
<evidence type="ECO:0000313" key="7">
    <source>
        <dbReference type="EMBL" id="MBC2866341.1"/>
    </source>
</evidence>
<name>A0A7X1I0C5_9ACTN</name>
<evidence type="ECO:0000256" key="4">
    <source>
        <dbReference type="ARBA" id="ARBA00022989"/>
    </source>
</evidence>
<dbReference type="Proteomes" id="UP000517694">
    <property type="component" value="Unassembled WGS sequence"/>
</dbReference>
<comment type="caution">
    <text evidence="7">The sequence shown here is derived from an EMBL/GenBank/DDBJ whole genome shotgun (WGS) entry which is preliminary data.</text>
</comment>
<dbReference type="Pfam" id="PF07690">
    <property type="entry name" value="MFS_1"/>
    <property type="match status" value="1"/>
</dbReference>
<gene>
    <name evidence="7" type="ORF">H1R13_15515</name>
</gene>
<reference evidence="7 8" key="1">
    <citation type="submission" date="2020-08" db="EMBL/GenBank/DDBJ databases">
        <title>Whole-Genome Sequence of French Clinical Streptomyces mexicanus Strain Q0842.</title>
        <authorList>
            <person name="Boxberger M."/>
            <person name="La Scola B."/>
        </authorList>
    </citation>
    <scope>NUCLEOTIDE SEQUENCE [LARGE SCALE GENOMIC DNA]</scope>
    <source>
        <strain evidence="7 8">Marseille-Q0842</strain>
    </source>
</reference>
<dbReference type="GO" id="GO:0005886">
    <property type="term" value="C:plasma membrane"/>
    <property type="evidence" value="ECO:0007669"/>
    <property type="project" value="UniProtKB-SubCell"/>
</dbReference>
<dbReference type="OrthoDB" id="3460055at2"/>
<protein>
    <submittedName>
        <fullName evidence="7">MFS transporter</fullName>
    </submittedName>
</protein>
<dbReference type="InterPro" id="IPR011701">
    <property type="entry name" value="MFS"/>
</dbReference>
<keyword evidence="4 6" id="KW-1133">Transmembrane helix</keyword>
<feature type="transmembrane region" description="Helical" evidence="6">
    <location>
        <begin position="81"/>
        <end position="99"/>
    </location>
</feature>
<dbReference type="EMBL" id="JACMHY010000005">
    <property type="protein sequence ID" value="MBC2866341.1"/>
    <property type="molecule type" value="Genomic_DNA"/>
</dbReference>
<dbReference type="GO" id="GO:0022857">
    <property type="term" value="F:transmembrane transporter activity"/>
    <property type="evidence" value="ECO:0007669"/>
    <property type="project" value="InterPro"/>
</dbReference>
<proteinExistence type="predicted"/>
<organism evidence="7 8">
    <name type="scientific">Streptomyces mexicanus</name>
    <dbReference type="NCBI Taxonomy" id="178566"/>
    <lineage>
        <taxon>Bacteria</taxon>
        <taxon>Bacillati</taxon>
        <taxon>Actinomycetota</taxon>
        <taxon>Actinomycetes</taxon>
        <taxon>Kitasatosporales</taxon>
        <taxon>Streptomycetaceae</taxon>
        <taxon>Streptomyces</taxon>
    </lineage>
</organism>
<feature type="transmembrane region" description="Helical" evidence="6">
    <location>
        <begin position="20"/>
        <end position="43"/>
    </location>
</feature>
<feature type="transmembrane region" description="Helical" evidence="6">
    <location>
        <begin position="377"/>
        <end position="395"/>
    </location>
</feature>
<comment type="subcellular location">
    <subcellularLocation>
        <location evidence="1">Cell membrane</location>
        <topology evidence="1">Multi-pass membrane protein</topology>
    </subcellularLocation>
</comment>
<dbReference type="PANTHER" id="PTHR23513:SF6">
    <property type="entry name" value="MAJOR FACILITATOR SUPERFAMILY ASSOCIATED DOMAIN-CONTAINING PROTEIN"/>
    <property type="match status" value="1"/>
</dbReference>
<feature type="transmembrane region" description="Helical" evidence="6">
    <location>
        <begin position="289"/>
        <end position="306"/>
    </location>
</feature>
<keyword evidence="2" id="KW-1003">Cell membrane</keyword>
<dbReference type="Gene3D" id="1.20.1250.20">
    <property type="entry name" value="MFS general substrate transporter like domains"/>
    <property type="match status" value="1"/>
</dbReference>
<evidence type="ECO:0000256" key="1">
    <source>
        <dbReference type="ARBA" id="ARBA00004651"/>
    </source>
</evidence>
<dbReference type="SUPFAM" id="SSF103473">
    <property type="entry name" value="MFS general substrate transporter"/>
    <property type="match status" value="1"/>
</dbReference>
<feature type="transmembrane region" description="Helical" evidence="6">
    <location>
        <begin position="347"/>
        <end position="371"/>
    </location>
</feature>
<feature type="transmembrane region" description="Helical" evidence="6">
    <location>
        <begin position="261"/>
        <end position="282"/>
    </location>
</feature>
<sequence>MHVTGPTGLRKVLTDRNSGLYLSGVVVSGFGSTAMSLVAGMWVKELTGSSSVAALATFCVWLPTLFGPAVGVVADRTQRRTLLIATNVAMAVLLLPLLAVRSADGLWILFAVMIVYGISTVLQDAAEAALVTAAVPAELRGDFNGLRMTANEGMKLVAPLAGAALFAARGGFSVALLDAATFLAAAAAFACIRVSEPPVGRPGRESWAAQTVEGARYLWRHPLLRRLVLAGGSVMLLSGLNAAAVYAVVDSGLHRDAAFVGVLYTFQGIGSMLGGLTAGALMRRMSEPAFSAAGIAVFSLGVVLRATSSTGLALAGSVLIGVGLPCGLISALTAVQRETPENLLGRVAATANTFLFGPSVVAQGVGAGLVAVVDHRLLLGAVGAGGVVTTVWCLAGSRRQPLRPAVPEEDVRQASASPSDG</sequence>
<keyword evidence="8" id="KW-1185">Reference proteome</keyword>
<evidence type="ECO:0000256" key="6">
    <source>
        <dbReference type="SAM" id="Phobius"/>
    </source>
</evidence>
<dbReference type="InterPro" id="IPR036259">
    <property type="entry name" value="MFS_trans_sf"/>
</dbReference>
<evidence type="ECO:0000256" key="5">
    <source>
        <dbReference type="ARBA" id="ARBA00023136"/>
    </source>
</evidence>